<dbReference type="Pfam" id="PF22016">
    <property type="entry name" value="DUF6933"/>
    <property type="match status" value="1"/>
</dbReference>
<dbReference type="EMBL" id="LAZR01061332">
    <property type="protein sequence ID" value="KKK63787.1"/>
    <property type="molecule type" value="Genomic_DNA"/>
</dbReference>
<dbReference type="AlphaFoldDB" id="A0A0F8X3U3"/>
<protein>
    <recommendedName>
        <fullName evidence="1">DUF6933 domain-containing protein</fullName>
    </recommendedName>
</protein>
<feature type="domain" description="DUF6933" evidence="1">
    <location>
        <begin position="2"/>
        <end position="155"/>
    </location>
</feature>
<name>A0A0F8X3U3_9ZZZZ</name>
<reference evidence="2" key="1">
    <citation type="journal article" date="2015" name="Nature">
        <title>Complex archaea that bridge the gap between prokaryotes and eukaryotes.</title>
        <authorList>
            <person name="Spang A."/>
            <person name="Saw J.H."/>
            <person name="Jorgensen S.L."/>
            <person name="Zaremba-Niedzwiedzka K."/>
            <person name="Martijn J."/>
            <person name="Lind A.E."/>
            <person name="van Eijk R."/>
            <person name="Schleper C."/>
            <person name="Guy L."/>
            <person name="Ettema T.J."/>
        </authorList>
    </citation>
    <scope>NUCLEOTIDE SEQUENCE</scope>
</reference>
<comment type="caution">
    <text evidence="2">The sequence shown here is derived from an EMBL/GenBank/DDBJ whole genome shotgun (WGS) entry which is preliminary data.</text>
</comment>
<sequence length="167" mass="18887">MIFRLSQKLAKKIKEDPSQSLPPDPNPFADWSAHLFTADRTQYIIVTNTPSLYSAVMYGRGISDDSQFIRRALDCLREFMVDDGLDFIYRRFVAPATGTVRFSKALNRSVTGSMNDLIQCGKLWLTESGLSPFDTSFKLNEMPMSFLKYGNPREAFVVLKVGQPEDA</sequence>
<accession>A0A0F8X3U3</accession>
<gene>
    <name evidence="2" type="ORF">LCGC14_2990780</name>
</gene>
<dbReference type="InterPro" id="IPR053864">
    <property type="entry name" value="DUF6933"/>
</dbReference>
<organism evidence="2">
    <name type="scientific">marine sediment metagenome</name>
    <dbReference type="NCBI Taxonomy" id="412755"/>
    <lineage>
        <taxon>unclassified sequences</taxon>
        <taxon>metagenomes</taxon>
        <taxon>ecological metagenomes</taxon>
    </lineage>
</organism>
<evidence type="ECO:0000259" key="1">
    <source>
        <dbReference type="Pfam" id="PF22016"/>
    </source>
</evidence>
<evidence type="ECO:0000313" key="2">
    <source>
        <dbReference type="EMBL" id="KKK63787.1"/>
    </source>
</evidence>
<proteinExistence type="predicted"/>